<sequence>MMDVVNVMFVGMTFVFVVVPLVLKSMDGTRLPVAVARLYAYGKITGGAKPSGVLSVPKRWYKHFYAFSLALSLMAALALSDEYAAGAPWPSAAAWCRRWLWDPVRRPKSSYSSAAASTAAGMFVLQCARRTYETCHVNVFSDTAVGLWYYASGYMHYIGAIVTVLAEAPVAVAAGEPQSSGAWEPVRLAGALLVFAWAYREQWRANVALAEARKRGGQVVTHEHIMLTGGLFDLVSSPQMLTEVVLYGAWYAVLWGTTGWKYVIAFVWGNQFEIALISHQWYQDKFPNYPRERKAIIPYIL</sequence>
<evidence type="ECO:0000256" key="6">
    <source>
        <dbReference type="ARBA" id="ARBA00046320"/>
    </source>
</evidence>
<feature type="transmembrane region" description="Helical" evidence="9">
    <location>
        <begin position="6"/>
        <end position="23"/>
    </location>
</feature>
<dbReference type="PROSITE" id="PS50244">
    <property type="entry name" value="S5A_REDUCTASE"/>
    <property type="match status" value="1"/>
</dbReference>
<dbReference type="InterPro" id="IPR001104">
    <property type="entry name" value="3-oxo-5_a-steroid_4-DH_C"/>
</dbReference>
<dbReference type="PANTHER" id="PTHR14624">
    <property type="entry name" value="DFG10 PROTEIN"/>
    <property type="match status" value="1"/>
</dbReference>
<keyword evidence="9" id="KW-0560">Oxidoreductase</keyword>
<dbReference type="GeneID" id="103310029"/>
<dbReference type="RefSeq" id="XP_008185249.2">
    <property type="nucleotide sequence ID" value="XM_008187027.2"/>
</dbReference>
<evidence type="ECO:0000313" key="11">
    <source>
        <dbReference type="EnsemblMetazoa" id="XP_008185249.2"/>
    </source>
</evidence>
<dbReference type="OrthoDB" id="5788137at2759"/>
<evidence type="ECO:0000256" key="4">
    <source>
        <dbReference type="ARBA" id="ARBA00022989"/>
    </source>
</evidence>
<reference evidence="11" key="2">
    <citation type="submission" date="2022-06" db="UniProtKB">
        <authorList>
            <consortium name="EnsemblMetazoa"/>
        </authorList>
    </citation>
    <scope>IDENTIFICATION</scope>
</reference>
<keyword evidence="5 9" id="KW-0472">Membrane</keyword>
<dbReference type="GO" id="GO:0006488">
    <property type="term" value="P:dolichol-linked oligosaccharide biosynthetic process"/>
    <property type="evidence" value="ECO:0007669"/>
    <property type="project" value="UniProtKB-UniRule"/>
</dbReference>
<protein>
    <recommendedName>
        <fullName evidence="7 9">Polyprenal reductase</fullName>
        <ecNumber evidence="2 9">1.3.1.94</ecNumber>
    </recommendedName>
</protein>
<comment type="similarity">
    <text evidence="6 9">Belongs to the steroid 5-alpha reductase family. Polyprenal reductase subfamily.</text>
</comment>
<keyword evidence="3 9" id="KW-0812">Transmembrane</keyword>
<evidence type="ECO:0000256" key="7">
    <source>
        <dbReference type="ARBA" id="ARBA00047186"/>
    </source>
</evidence>
<evidence type="ECO:0000256" key="2">
    <source>
        <dbReference type="ARBA" id="ARBA00012522"/>
    </source>
</evidence>
<comment type="caution">
    <text evidence="9">Lacks conserved residue(s) required for the propagation of feature annotation.</text>
</comment>
<dbReference type="GO" id="GO:0003865">
    <property type="term" value="F:3-oxo-5-alpha-steroid 4-dehydrogenase activity"/>
    <property type="evidence" value="ECO:0007669"/>
    <property type="project" value="TreeGrafter"/>
</dbReference>
<evidence type="ECO:0000256" key="5">
    <source>
        <dbReference type="ARBA" id="ARBA00023136"/>
    </source>
</evidence>
<dbReference type="AlphaFoldDB" id="A0A8R2B7P9"/>
<evidence type="ECO:0000256" key="3">
    <source>
        <dbReference type="ARBA" id="ARBA00022692"/>
    </source>
</evidence>
<dbReference type="GO" id="GO:0160198">
    <property type="term" value="F:polyprenal reductase activity"/>
    <property type="evidence" value="ECO:0007669"/>
    <property type="project" value="UniProtKB-EC"/>
</dbReference>
<keyword evidence="9" id="KW-0521">NADP</keyword>
<evidence type="ECO:0000256" key="1">
    <source>
        <dbReference type="ARBA" id="ARBA00004127"/>
    </source>
</evidence>
<comment type="subcellular location">
    <subcellularLocation>
        <location evidence="1">Endomembrane system</location>
        <topology evidence="1">Multi-pass membrane protein</topology>
    </subcellularLocation>
    <subcellularLocation>
        <location evidence="9">Endoplasmic reticulum membrane</location>
    </subcellularLocation>
</comment>
<comment type="catalytic activity">
    <reaction evidence="8 9">
        <text>a di-trans,poly-cis-dolichal + NADP(+) = a di-trans,poly-cis-polyprenal + NADPH + H(+)</text>
        <dbReference type="Rhea" id="RHEA:80727"/>
        <dbReference type="Rhea" id="RHEA-COMP:19536"/>
        <dbReference type="Rhea" id="RHEA-COMP:19537"/>
        <dbReference type="ChEBI" id="CHEBI:15378"/>
        <dbReference type="ChEBI" id="CHEBI:57783"/>
        <dbReference type="ChEBI" id="CHEBI:58349"/>
        <dbReference type="ChEBI" id="CHEBI:231623"/>
        <dbReference type="ChEBI" id="CHEBI:231637"/>
        <dbReference type="EC" id="1.3.1.94"/>
    </reaction>
    <physiologicalReaction direction="right-to-left" evidence="8 9">
        <dbReference type="Rhea" id="RHEA:80729"/>
    </physiologicalReaction>
</comment>
<reference evidence="12" key="1">
    <citation type="submission" date="2010-06" db="EMBL/GenBank/DDBJ databases">
        <authorList>
            <person name="Jiang H."/>
            <person name="Abraham K."/>
            <person name="Ali S."/>
            <person name="Alsbrooks S.L."/>
            <person name="Anim B.N."/>
            <person name="Anosike U.S."/>
            <person name="Attaway T."/>
            <person name="Bandaranaike D.P."/>
            <person name="Battles P.K."/>
            <person name="Bell S.N."/>
            <person name="Bell A.V."/>
            <person name="Beltran B."/>
            <person name="Bickham C."/>
            <person name="Bustamante Y."/>
            <person name="Caleb T."/>
            <person name="Canada A."/>
            <person name="Cardenas V."/>
            <person name="Carter K."/>
            <person name="Chacko J."/>
            <person name="Chandrabose M.N."/>
            <person name="Chavez D."/>
            <person name="Chavez A."/>
            <person name="Chen L."/>
            <person name="Chu H.-S."/>
            <person name="Claassen K.J."/>
            <person name="Cockrell R."/>
            <person name="Collins M."/>
            <person name="Cooper J.A."/>
            <person name="Cree A."/>
            <person name="Curry S.M."/>
            <person name="Da Y."/>
            <person name="Dao M.D."/>
            <person name="Das B."/>
            <person name="Davila M.-L."/>
            <person name="Davy-Carroll L."/>
            <person name="Denson S."/>
            <person name="Dinh H."/>
            <person name="Ebong V.E."/>
            <person name="Edwards J.R."/>
            <person name="Egan A."/>
            <person name="El-Daye J."/>
            <person name="Escobedo L."/>
            <person name="Fernandez S."/>
            <person name="Fernando P.R."/>
            <person name="Flagg N."/>
            <person name="Forbes L.D."/>
            <person name="Fowler R.G."/>
            <person name="Fu Q."/>
            <person name="Gabisi R.A."/>
            <person name="Ganer J."/>
            <person name="Garbino Pronczuk A."/>
            <person name="Garcia R.M."/>
            <person name="Garner T."/>
            <person name="Garrett T.E."/>
            <person name="Gonzalez D.A."/>
            <person name="Hamid H."/>
            <person name="Hawkins E.S."/>
            <person name="Hirani K."/>
            <person name="Hogues M.E."/>
            <person name="Hollins B."/>
            <person name="Hsiao C.-H."/>
            <person name="Jabil R."/>
            <person name="James M.L."/>
            <person name="Jhangiani S.N."/>
            <person name="Johnson B."/>
            <person name="Johnson Q."/>
            <person name="Joshi V."/>
            <person name="Kalu J.B."/>
            <person name="Kam C."/>
            <person name="Kashfia A."/>
            <person name="Keebler J."/>
            <person name="Kisamo H."/>
            <person name="Kovar C.L."/>
            <person name="Lago L.A."/>
            <person name="Lai C.-Y."/>
            <person name="Laidlaw J."/>
            <person name="Lara F."/>
            <person name="Le T.-K."/>
            <person name="Lee S.L."/>
            <person name="Legall F.H."/>
            <person name="Lemon S.J."/>
            <person name="Lewis L.R."/>
            <person name="Li B."/>
            <person name="Liu Y."/>
            <person name="Liu Y.-S."/>
            <person name="Lopez J."/>
            <person name="Lozado R.J."/>
            <person name="Lu J."/>
            <person name="Madu R.C."/>
            <person name="Maheshwari M."/>
            <person name="Maheshwari R."/>
            <person name="Malloy K."/>
            <person name="Martinez E."/>
            <person name="Mathew T."/>
            <person name="Mercado I.C."/>
            <person name="Mercado C."/>
            <person name="Meyer B."/>
            <person name="Montgomery K."/>
            <person name="Morgan M.B."/>
            <person name="Munidasa M."/>
            <person name="Nazareth L.V."/>
            <person name="Nelson J."/>
            <person name="Ng B.M."/>
            <person name="Nguyen N.B."/>
            <person name="Nguyen P.Q."/>
            <person name="Nguyen T."/>
            <person name="Obregon M."/>
            <person name="Okwuonu G.O."/>
            <person name="Onwere C.G."/>
            <person name="Orozco G."/>
            <person name="Parra A."/>
            <person name="Patel S."/>
            <person name="Patil S."/>
            <person name="Perez A."/>
            <person name="Perez Y."/>
            <person name="Pham C."/>
            <person name="Primus E.L."/>
            <person name="Pu L.-L."/>
            <person name="Puazo M."/>
            <person name="Qin X."/>
            <person name="Quiroz J.B."/>
            <person name="Reese J."/>
            <person name="Richards S."/>
            <person name="Rives C.M."/>
            <person name="Robberts R."/>
            <person name="Ruiz S.J."/>
            <person name="Ruiz M.J."/>
            <person name="Santibanez J."/>
            <person name="Schneider B.W."/>
            <person name="Sisson I."/>
            <person name="Smith M."/>
            <person name="Sodergren E."/>
            <person name="Song X.-Z."/>
            <person name="Song B.B."/>
            <person name="Summersgill H."/>
            <person name="Thelus R."/>
            <person name="Thornton R.D."/>
            <person name="Trejos Z.Y."/>
            <person name="Usmani K."/>
            <person name="Vattathil S."/>
            <person name="Villasana D."/>
            <person name="Walker D.L."/>
            <person name="Wang S."/>
            <person name="Wang K."/>
            <person name="White C.S."/>
            <person name="Williams A.C."/>
            <person name="Williamson J."/>
            <person name="Wilson K."/>
            <person name="Woghiren I.O."/>
            <person name="Woodworth J.R."/>
            <person name="Worley K.C."/>
            <person name="Wright R.A."/>
            <person name="Wu W."/>
            <person name="Young L."/>
            <person name="Zhang L."/>
            <person name="Zhang J."/>
            <person name="Zhu Y."/>
            <person name="Muzny D.M."/>
            <person name="Weinstock G."/>
            <person name="Gibbs R.A."/>
        </authorList>
    </citation>
    <scope>NUCLEOTIDE SEQUENCE [LARGE SCALE GENOMIC DNA]</scope>
    <source>
        <strain evidence="12">LSR1</strain>
    </source>
</reference>
<dbReference type="InterPro" id="IPR039698">
    <property type="entry name" value="Dfg10/SRD5A3"/>
</dbReference>
<evidence type="ECO:0000256" key="9">
    <source>
        <dbReference type="RuleBase" id="RU367081"/>
    </source>
</evidence>
<dbReference type="Pfam" id="PF02544">
    <property type="entry name" value="Steroid_dh"/>
    <property type="match status" value="1"/>
</dbReference>
<comment type="pathway">
    <text evidence="9">Protein modification; protein glycosylation.</text>
</comment>
<organism evidence="11 12">
    <name type="scientific">Acyrthosiphon pisum</name>
    <name type="common">Pea aphid</name>
    <dbReference type="NCBI Taxonomy" id="7029"/>
    <lineage>
        <taxon>Eukaryota</taxon>
        <taxon>Metazoa</taxon>
        <taxon>Ecdysozoa</taxon>
        <taxon>Arthropoda</taxon>
        <taxon>Hexapoda</taxon>
        <taxon>Insecta</taxon>
        <taxon>Pterygota</taxon>
        <taxon>Neoptera</taxon>
        <taxon>Paraneoptera</taxon>
        <taxon>Hemiptera</taxon>
        <taxon>Sternorrhyncha</taxon>
        <taxon>Aphidomorpha</taxon>
        <taxon>Aphidoidea</taxon>
        <taxon>Aphididae</taxon>
        <taxon>Macrosiphini</taxon>
        <taxon>Acyrthosiphon</taxon>
    </lineage>
</organism>
<keyword evidence="4 9" id="KW-1133">Transmembrane helix</keyword>
<name>A0A8R2B7P9_ACYPI</name>
<keyword evidence="9" id="KW-0256">Endoplasmic reticulum</keyword>
<keyword evidence="12" id="KW-1185">Reference proteome</keyword>
<evidence type="ECO:0000259" key="10">
    <source>
        <dbReference type="Pfam" id="PF02544"/>
    </source>
</evidence>
<proteinExistence type="inferred from homology"/>
<comment type="function">
    <text evidence="9">Plays a key role in early steps of protein N-linked glycosylation by being involved in the conversion of polyprenol into dolichol. Acts as a polyprenal reductase that mediates the reduction of polyprenal into dolichal in a NADP-dependent mechanism. Dolichols are required for the synthesis of dolichol-linked monosaccharides and the oligosaccharide precursor used for N-glycosylation.</text>
</comment>
<evidence type="ECO:0000313" key="12">
    <source>
        <dbReference type="Proteomes" id="UP000007819"/>
    </source>
</evidence>
<dbReference type="EnsemblMetazoa" id="XM_008187027.3">
    <property type="protein sequence ID" value="XP_008185249.2"/>
    <property type="gene ID" value="LOC103310029"/>
</dbReference>
<dbReference type="KEGG" id="api:103310029"/>
<feature type="domain" description="3-oxo-5-alpha-steroid 4-dehydrogenase C-terminal" evidence="10">
    <location>
        <begin position="188"/>
        <end position="301"/>
    </location>
</feature>
<accession>A0A8R2B7P9</accession>
<dbReference type="GO" id="GO:0102389">
    <property type="term" value="F:polyprenol reductase activity"/>
    <property type="evidence" value="ECO:0007669"/>
    <property type="project" value="UniProtKB-UniRule"/>
</dbReference>
<evidence type="ECO:0000256" key="8">
    <source>
        <dbReference type="ARBA" id="ARBA00049427"/>
    </source>
</evidence>
<dbReference type="GO" id="GO:0005789">
    <property type="term" value="C:endoplasmic reticulum membrane"/>
    <property type="evidence" value="ECO:0007669"/>
    <property type="project" value="UniProtKB-SubCell"/>
</dbReference>
<dbReference type="EC" id="1.3.1.94" evidence="2 9"/>
<dbReference type="Proteomes" id="UP000007819">
    <property type="component" value="Chromosome A1"/>
</dbReference>
<dbReference type="GO" id="GO:0016095">
    <property type="term" value="P:polyprenol catabolic process"/>
    <property type="evidence" value="ECO:0007669"/>
    <property type="project" value="UniProtKB-UniRule"/>
</dbReference>
<dbReference type="PANTHER" id="PTHR14624:SF0">
    <property type="entry name" value="POLYPRENOL REDUCTASE"/>
    <property type="match status" value="1"/>
</dbReference>